<evidence type="ECO:0000313" key="1">
    <source>
        <dbReference type="EMBL" id="MBX51708.1"/>
    </source>
</evidence>
<sequence>MPATLHKSMEGLEEMPSIYDLVSLIMDLVRDRNFQLLVHGFDC</sequence>
<organism evidence="1">
    <name type="scientific">Rhizophora mucronata</name>
    <name type="common">Asiatic mangrove</name>
    <dbReference type="NCBI Taxonomy" id="61149"/>
    <lineage>
        <taxon>Eukaryota</taxon>
        <taxon>Viridiplantae</taxon>
        <taxon>Streptophyta</taxon>
        <taxon>Embryophyta</taxon>
        <taxon>Tracheophyta</taxon>
        <taxon>Spermatophyta</taxon>
        <taxon>Magnoliopsida</taxon>
        <taxon>eudicotyledons</taxon>
        <taxon>Gunneridae</taxon>
        <taxon>Pentapetalae</taxon>
        <taxon>rosids</taxon>
        <taxon>fabids</taxon>
        <taxon>Malpighiales</taxon>
        <taxon>Rhizophoraceae</taxon>
        <taxon>Rhizophora</taxon>
    </lineage>
</organism>
<protein>
    <submittedName>
        <fullName evidence="1">Uncharacterized protein</fullName>
    </submittedName>
</protein>
<dbReference type="AlphaFoldDB" id="A0A2P2PAD6"/>
<dbReference type="EMBL" id="GGEC01071224">
    <property type="protein sequence ID" value="MBX51708.1"/>
    <property type="molecule type" value="Transcribed_RNA"/>
</dbReference>
<proteinExistence type="predicted"/>
<reference evidence="1" key="1">
    <citation type="submission" date="2018-02" db="EMBL/GenBank/DDBJ databases">
        <title>Rhizophora mucronata_Transcriptome.</title>
        <authorList>
            <person name="Meera S.P."/>
            <person name="Sreeshan A."/>
            <person name="Augustine A."/>
        </authorList>
    </citation>
    <scope>NUCLEOTIDE SEQUENCE</scope>
    <source>
        <tissue evidence="1">Leaf</tissue>
    </source>
</reference>
<accession>A0A2P2PAD6</accession>
<name>A0A2P2PAD6_RHIMU</name>